<dbReference type="SMART" id="SM00267">
    <property type="entry name" value="GGDEF"/>
    <property type="match status" value="1"/>
</dbReference>
<feature type="domain" description="PAS" evidence="4">
    <location>
        <begin position="152"/>
        <end position="198"/>
    </location>
</feature>
<feature type="region of interest" description="Disordered" evidence="2">
    <location>
        <begin position="258"/>
        <end position="283"/>
    </location>
</feature>
<dbReference type="Proteomes" id="UP000298763">
    <property type="component" value="Chromosome"/>
</dbReference>
<name>A0A4P8HTG5_9BURK</name>
<dbReference type="Pfam" id="PF00990">
    <property type="entry name" value="GGDEF"/>
    <property type="match status" value="1"/>
</dbReference>
<evidence type="ECO:0000313" key="7">
    <source>
        <dbReference type="EMBL" id="MBB3220491.1"/>
    </source>
</evidence>
<dbReference type="NCBIfam" id="TIGR00254">
    <property type="entry name" value="GGDEF"/>
    <property type="match status" value="1"/>
</dbReference>
<organism evidence="7 10">
    <name type="scientific">Pseudoduganella umbonata</name>
    <dbReference type="NCBI Taxonomy" id="864828"/>
    <lineage>
        <taxon>Bacteria</taxon>
        <taxon>Pseudomonadati</taxon>
        <taxon>Pseudomonadota</taxon>
        <taxon>Betaproteobacteria</taxon>
        <taxon>Burkholderiales</taxon>
        <taxon>Oxalobacteraceae</taxon>
        <taxon>Telluria group</taxon>
        <taxon>Pseudoduganella</taxon>
    </lineage>
</organism>
<dbReference type="InterPro" id="IPR000014">
    <property type="entry name" value="PAS"/>
</dbReference>
<evidence type="ECO:0000313" key="8">
    <source>
        <dbReference type="EMBL" id="QCP11988.1"/>
    </source>
</evidence>
<dbReference type="PANTHER" id="PTHR44757">
    <property type="entry name" value="DIGUANYLATE CYCLASE DGCP"/>
    <property type="match status" value="1"/>
</dbReference>
<dbReference type="SUPFAM" id="SSF52172">
    <property type="entry name" value="CheY-like"/>
    <property type="match status" value="2"/>
</dbReference>
<dbReference type="AlphaFoldDB" id="A0A4P8HTG5"/>
<dbReference type="NCBIfam" id="TIGR00229">
    <property type="entry name" value="sensory_box"/>
    <property type="match status" value="1"/>
</dbReference>
<dbReference type="InterPro" id="IPR011006">
    <property type="entry name" value="CheY-like_superfamily"/>
</dbReference>
<accession>A0A4P8HTG5</accession>
<feature type="modified residue" description="4-aspartylphosphate" evidence="1">
    <location>
        <position position="61"/>
    </location>
</feature>
<dbReference type="SUPFAM" id="SSF141868">
    <property type="entry name" value="EAL domain-like"/>
    <property type="match status" value="1"/>
</dbReference>
<evidence type="ECO:0000313" key="10">
    <source>
        <dbReference type="Proteomes" id="UP000584325"/>
    </source>
</evidence>
<dbReference type="Gene3D" id="3.20.20.450">
    <property type="entry name" value="EAL domain"/>
    <property type="match status" value="1"/>
</dbReference>
<dbReference type="CDD" id="cd01949">
    <property type="entry name" value="GGDEF"/>
    <property type="match status" value="1"/>
</dbReference>
<feature type="compositionally biased region" description="Basic and acidic residues" evidence="2">
    <location>
        <begin position="258"/>
        <end position="279"/>
    </location>
</feature>
<dbReference type="Pfam" id="PF00563">
    <property type="entry name" value="EAL"/>
    <property type="match status" value="1"/>
</dbReference>
<dbReference type="EMBL" id="JACHXS010000002">
    <property type="protein sequence ID" value="MBB3220491.1"/>
    <property type="molecule type" value="Genomic_DNA"/>
</dbReference>
<dbReference type="InterPro" id="IPR052155">
    <property type="entry name" value="Biofilm_reg_signaling"/>
</dbReference>
<dbReference type="InterPro" id="IPR001789">
    <property type="entry name" value="Sig_transdc_resp-reg_receiver"/>
</dbReference>
<dbReference type="PROSITE" id="PS50887">
    <property type="entry name" value="GGDEF"/>
    <property type="match status" value="1"/>
</dbReference>
<feature type="domain" description="EAL" evidence="5">
    <location>
        <begin position="488"/>
        <end position="742"/>
    </location>
</feature>
<dbReference type="Gene3D" id="3.40.50.2300">
    <property type="match status" value="2"/>
</dbReference>
<dbReference type="InterPro" id="IPR035919">
    <property type="entry name" value="EAL_sf"/>
</dbReference>
<dbReference type="SUPFAM" id="SSF55073">
    <property type="entry name" value="Nucleotide cyclase"/>
    <property type="match status" value="1"/>
</dbReference>
<dbReference type="PROSITE" id="PS50110">
    <property type="entry name" value="RESPONSE_REGULATORY"/>
    <property type="match status" value="2"/>
</dbReference>
<evidence type="ECO:0000259" key="4">
    <source>
        <dbReference type="PROSITE" id="PS50112"/>
    </source>
</evidence>
<evidence type="ECO:0000256" key="1">
    <source>
        <dbReference type="PROSITE-ProRule" id="PRU00169"/>
    </source>
</evidence>
<sequence>MISRADIQNASILIVDDQPVNVQLLEYLLQSTGYTHVSSTTDPRVVAAWHEQYNYDIIILDLQMPGMDGFAVMAALRPLEPDGYLPVLVVTAEPDKKQAALDAGARDFVSKPFDPVEVLTRIRNLIEVRLMQREARFHNIVLERTVRERTADLQRFRTAMDATADAIFLIDPQSMHFVDVNDGAARMLGYSRQQLMAQEPARIGLGSPESLRHHADAVPGAGADARAPVLLEAELLRHDHATVPVELYWQVQHNQHNPHEITQESGRDSARNSARDSARDSALVPVPAREIQRTLICVARDISERRLAEERLRHAAHYDSLTGLPNRTLFYRTLGDAIDLARDKEWRIVVLFIGLDRFKNINDSLGAAMGDELLREFAGRLVQSARIRDTVGRLGGDEFGLILTMQRDQQDALLVANEVREALRSPFQLGGHQATMTASIGIAVYPDDAADPETLVKYANTAMSQAKEAGSDAYRFFTAGMNVQVLARLDLEMALRRALDQEELELHYQPKVNLLTGRVSGAEALLRWNRPGHGTVYPAEFVGVLEDTGLIVRTGNWIIDAACRQIAAWMASPVGPVHVAVNVASRQFIEGDLEREVKEALERHQVPPDLLELELTETALMSNAERTIDVLTKLRLLGVKVAIDDFGTGYSSLAYLQRFPIDKLKIDIAFVRNIVTNPNDAAIALAIISMAHSLKLRVVAEGVETRPQLEFLRRNRCDEVQGFFFSRGLNVAAFGELVEGGKSLPPDPNLATEPPQTLLIVDDDVNVLSSLHRLFRRDGYRILTASSPTEGFDLLALHPVQVIVCDQRMPVMSGTEFLSKVKDMYPDTIRIILSGYTGLEAMLDSINRGAIYRFYTKPWDDVQLRDNIRLAFHHYWLMHGSGKQAGQPGEDHTALPGR</sequence>
<gene>
    <name evidence="8" type="ORF">FCL38_17385</name>
    <name evidence="7" type="ORF">FHS02_001290</name>
</gene>
<dbReference type="SMART" id="SM00052">
    <property type="entry name" value="EAL"/>
    <property type="match status" value="1"/>
</dbReference>
<keyword evidence="9" id="KW-1185">Reference proteome</keyword>
<proteinExistence type="predicted"/>
<evidence type="ECO:0000256" key="2">
    <source>
        <dbReference type="SAM" id="MobiDB-lite"/>
    </source>
</evidence>
<dbReference type="PANTHER" id="PTHR44757:SF2">
    <property type="entry name" value="BIOFILM ARCHITECTURE MAINTENANCE PROTEIN MBAA"/>
    <property type="match status" value="1"/>
</dbReference>
<dbReference type="OrthoDB" id="9813903at2"/>
<dbReference type="PROSITE" id="PS50112">
    <property type="entry name" value="PAS"/>
    <property type="match status" value="1"/>
</dbReference>
<dbReference type="SMART" id="SM00448">
    <property type="entry name" value="REC"/>
    <property type="match status" value="2"/>
</dbReference>
<dbReference type="CDD" id="cd17551">
    <property type="entry name" value="REC_RpfG-like"/>
    <property type="match status" value="1"/>
</dbReference>
<dbReference type="FunFam" id="3.20.20.450:FF:000001">
    <property type="entry name" value="Cyclic di-GMP phosphodiesterase yahA"/>
    <property type="match status" value="1"/>
</dbReference>
<keyword evidence="1" id="KW-0597">Phosphoprotein</keyword>
<dbReference type="InterPro" id="IPR001633">
    <property type="entry name" value="EAL_dom"/>
</dbReference>
<dbReference type="GO" id="GO:0000160">
    <property type="term" value="P:phosphorelay signal transduction system"/>
    <property type="evidence" value="ECO:0007669"/>
    <property type="project" value="InterPro"/>
</dbReference>
<feature type="modified residue" description="4-aspartylphosphate" evidence="1">
    <location>
        <position position="806"/>
    </location>
</feature>
<evidence type="ECO:0000259" key="5">
    <source>
        <dbReference type="PROSITE" id="PS50883"/>
    </source>
</evidence>
<reference evidence="8 9" key="1">
    <citation type="submission" date="2019-05" db="EMBL/GenBank/DDBJ databases">
        <title>Draft Genome Sequences of Six Type Strains of the Genus Massilia.</title>
        <authorList>
            <person name="Miess H."/>
            <person name="Frediansyhah A."/>
            <person name="Gross H."/>
        </authorList>
    </citation>
    <scope>NUCLEOTIDE SEQUENCE [LARGE SCALE GENOMIC DNA]</scope>
    <source>
        <strain evidence="8 9">DSMZ 26121</strain>
    </source>
</reference>
<dbReference type="InterPro" id="IPR035965">
    <property type="entry name" value="PAS-like_dom_sf"/>
</dbReference>
<dbReference type="InterPro" id="IPR000160">
    <property type="entry name" value="GGDEF_dom"/>
</dbReference>
<evidence type="ECO:0000259" key="6">
    <source>
        <dbReference type="PROSITE" id="PS50887"/>
    </source>
</evidence>
<reference evidence="7 10" key="2">
    <citation type="submission" date="2020-08" db="EMBL/GenBank/DDBJ databases">
        <title>Genomic Encyclopedia of Type Strains, Phase III (KMG-III): the genomes of soil and plant-associated and newly described type strains.</title>
        <authorList>
            <person name="Whitman W."/>
        </authorList>
    </citation>
    <scope>NUCLEOTIDE SEQUENCE [LARGE SCALE GENOMIC DNA]</scope>
    <source>
        <strain evidence="7 10">CECT 7753</strain>
    </source>
</reference>
<dbReference type="RefSeq" id="WP_137314830.1">
    <property type="nucleotide sequence ID" value="NZ_CP040017.1"/>
</dbReference>
<feature type="domain" description="GGDEF" evidence="6">
    <location>
        <begin position="346"/>
        <end position="479"/>
    </location>
</feature>
<dbReference type="EMBL" id="CP040017">
    <property type="protein sequence ID" value="QCP11988.1"/>
    <property type="molecule type" value="Genomic_DNA"/>
</dbReference>
<dbReference type="CDD" id="cd17569">
    <property type="entry name" value="REC_HupR-like"/>
    <property type="match status" value="1"/>
</dbReference>
<dbReference type="Pfam" id="PF13188">
    <property type="entry name" value="PAS_8"/>
    <property type="match status" value="1"/>
</dbReference>
<evidence type="ECO:0000313" key="9">
    <source>
        <dbReference type="Proteomes" id="UP000298763"/>
    </source>
</evidence>
<dbReference type="SMART" id="SM00091">
    <property type="entry name" value="PAS"/>
    <property type="match status" value="1"/>
</dbReference>
<protein>
    <submittedName>
        <fullName evidence="7">Diguanylate cyclase (GGDEF)-like protein/PAS domain S-box-containing protein</fullName>
    </submittedName>
    <submittedName>
        <fullName evidence="8">EAL domain-containing protein</fullName>
    </submittedName>
</protein>
<feature type="domain" description="Response regulatory" evidence="3">
    <location>
        <begin position="11"/>
        <end position="126"/>
    </location>
</feature>
<dbReference type="InterPro" id="IPR043128">
    <property type="entry name" value="Rev_trsase/Diguanyl_cyclase"/>
</dbReference>
<dbReference type="CDD" id="cd01948">
    <property type="entry name" value="EAL"/>
    <property type="match status" value="1"/>
</dbReference>
<feature type="domain" description="Response regulatory" evidence="3">
    <location>
        <begin position="757"/>
        <end position="872"/>
    </location>
</feature>
<dbReference type="Gene3D" id="3.30.70.270">
    <property type="match status" value="1"/>
</dbReference>
<dbReference type="PROSITE" id="PS50883">
    <property type="entry name" value="EAL"/>
    <property type="match status" value="1"/>
</dbReference>
<dbReference type="InterPro" id="IPR029787">
    <property type="entry name" value="Nucleotide_cyclase"/>
</dbReference>
<dbReference type="SUPFAM" id="SSF55785">
    <property type="entry name" value="PYP-like sensor domain (PAS domain)"/>
    <property type="match status" value="1"/>
</dbReference>
<dbReference type="Gene3D" id="3.30.450.20">
    <property type="entry name" value="PAS domain"/>
    <property type="match status" value="1"/>
</dbReference>
<evidence type="ECO:0000259" key="3">
    <source>
        <dbReference type="PROSITE" id="PS50110"/>
    </source>
</evidence>
<dbReference type="CDD" id="cd00130">
    <property type="entry name" value="PAS"/>
    <property type="match status" value="1"/>
</dbReference>
<dbReference type="Proteomes" id="UP000584325">
    <property type="component" value="Unassembled WGS sequence"/>
</dbReference>
<dbReference type="Pfam" id="PF00072">
    <property type="entry name" value="Response_reg"/>
    <property type="match status" value="2"/>
</dbReference>